<name>A0A6J7JBK8_9ZZZZ</name>
<dbReference type="Pfam" id="PF00232">
    <property type="entry name" value="Glyco_hydro_1"/>
    <property type="match status" value="1"/>
</dbReference>
<evidence type="ECO:0000256" key="3">
    <source>
        <dbReference type="ARBA" id="ARBA00023295"/>
    </source>
</evidence>
<gene>
    <name evidence="4" type="ORF">UFOPK1392_00555</name>
    <name evidence="5" type="ORF">UFOPK3733_01266</name>
</gene>
<protein>
    <submittedName>
        <fullName evidence="5">Unannotated protein</fullName>
    </submittedName>
</protein>
<organism evidence="5">
    <name type="scientific">freshwater metagenome</name>
    <dbReference type="NCBI Taxonomy" id="449393"/>
    <lineage>
        <taxon>unclassified sequences</taxon>
        <taxon>metagenomes</taxon>
        <taxon>ecological metagenomes</taxon>
    </lineage>
</organism>
<evidence type="ECO:0000256" key="1">
    <source>
        <dbReference type="ARBA" id="ARBA00010838"/>
    </source>
</evidence>
<sequence length="415" mass="44766">MADAAGSPPTLVWGAAASAQSTLGIAPRSTWAPWEGDGRLPLSGEGSGFGVDFRADLAQAAELGLRAFRWTFDWARLEPWESRWDGEAIDQITEVLRAARECGIEVWAVLHDGALPGWFADDRNGFDDDSGLRRIWPRHVDRVAETFGALVDVWVPVLDPFTIATTGRLDGTLPPGHRSEQEFVDHLLALHLASYEALRLLSSGDAPVACCIDTEPTFGGVHSREPDERIAASERAARIDRMRFGSWIRALRDGVVSIPGLAERELPGLAGGYDIIGFTQRSARTVFADGTDGLYPADAVPAADGRAPWAEGLGLTLRTLADAELHRPLALLGTGLVAHEDARRIETLQSVALELGRAIDDGVELTHAFWETAIDGWTTQCGLSAPTGFIDRDRNPRPSAAVMRELAGGSARLSP</sequence>
<dbReference type="GO" id="GO:0005975">
    <property type="term" value="P:carbohydrate metabolic process"/>
    <property type="evidence" value="ECO:0007669"/>
    <property type="project" value="InterPro"/>
</dbReference>
<evidence type="ECO:0000256" key="2">
    <source>
        <dbReference type="ARBA" id="ARBA00022801"/>
    </source>
</evidence>
<dbReference type="SUPFAM" id="SSF51445">
    <property type="entry name" value="(Trans)glycosidases"/>
    <property type="match status" value="1"/>
</dbReference>
<reference evidence="5" key="1">
    <citation type="submission" date="2020-05" db="EMBL/GenBank/DDBJ databases">
        <authorList>
            <person name="Chiriac C."/>
            <person name="Salcher M."/>
            <person name="Ghai R."/>
            <person name="Kavagutti S V."/>
        </authorList>
    </citation>
    <scope>NUCLEOTIDE SEQUENCE</scope>
</reference>
<proteinExistence type="inferred from homology"/>
<keyword evidence="3" id="KW-0326">Glycosidase</keyword>
<dbReference type="InterPro" id="IPR001360">
    <property type="entry name" value="Glyco_hydro_1"/>
</dbReference>
<evidence type="ECO:0000313" key="4">
    <source>
        <dbReference type="EMBL" id="CAB4322818.1"/>
    </source>
</evidence>
<keyword evidence="2" id="KW-0378">Hydrolase</keyword>
<evidence type="ECO:0000313" key="5">
    <source>
        <dbReference type="EMBL" id="CAB4940556.1"/>
    </source>
</evidence>
<dbReference type="PANTHER" id="PTHR10353:SF209">
    <property type="entry name" value="GALACTOLIPID GALACTOSYLTRANSFERASE SFR2, CHLOROPLASTIC"/>
    <property type="match status" value="1"/>
</dbReference>
<dbReference type="InterPro" id="IPR017853">
    <property type="entry name" value="GH"/>
</dbReference>
<dbReference type="PANTHER" id="PTHR10353">
    <property type="entry name" value="GLYCOSYL HYDROLASE"/>
    <property type="match status" value="1"/>
</dbReference>
<comment type="similarity">
    <text evidence="1">Belongs to the glycosyl hydrolase 1 family.</text>
</comment>
<dbReference type="EMBL" id="CAEMXZ010000016">
    <property type="protein sequence ID" value="CAB4322818.1"/>
    <property type="molecule type" value="Genomic_DNA"/>
</dbReference>
<dbReference type="AlphaFoldDB" id="A0A6J7JBK8"/>
<dbReference type="GO" id="GO:0008422">
    <property type="term" value="F:beta-glucosidase activity"/>
    <property type="evidence" value="ECO:0007669"/>
    <property type="project" value="TreeGrafter"/>
</dbReference>
<accession>A0A6J7JBK8</accession>
<dbReference type="EMBL" id="CAFBNC010000062">
    <property type="protein sequence ID" value="CAB4940556.1"/>
    <property type="molecule type" value="Genomic_DNA"/>
</dbReference>
<dbReference type="Gene3D" id="3.20.20.80">
    <property type="entry name" value="Glycosidases"/>
    <property type="match status" value="1"/>
</dbReference>